<keyword evidence="7" id="KW-0175">Coiled coil</keyword>
<reference evidence="11 12" key="1">
    <citation type="journal article" date="2015" name="Microbes Environ.">
        <title>Distribution and evolution of nitrogen fixation genes in the phylum bacteroidetes.</title>
        <authorList>
            <person name="Inoue J."/>
            <person name="Oshima K."/>
            <person name="Suda W."/>
            <person name="Sakamoto M."/>
            <person name="Iino T."/>
            <person name="Noda S."/>
            <person name="Hongoh Y."/>
            <person name="Hattori M."/>
            <person name="Ohkuma M."/>
        </authorList>
    </citation>
    <scope>NUCLEOTIDE SEQUENCE [LARGE SCALE GENOMIC DNA]</scope>
    <source>
        <strain evidence="11">JCM 15548</strain>
    </source>
</reference>
<dbReference type="Pfam" id="PF02518">
    <property type="entry name" value="HATPase_c"/>
    <property type="match status" value="1"/>
</dbReference>
<dbReference type="Gene3D" id="3.30.565.10">
    <property type="entry name" value="Histidine kinase-like ATPase, C-terminal domain"/>
    <property type="match status" value="1"/>
</dbReference>
<dbReference type="EC" id="2.7.13.3" evidence="2"/>
<dbReference type="InterPro" id="IPR013767">
    <property type="entry name" value="PAS_fold"/>
</dbReference>
<dbReference type="SMART" id="SM00091">
    <property type="entry name" value="PAS"/>
    <property type="match status" value="2"/>
</dbReference>
<feature type="transmembrane region" description="Helical" evidence="8">
    <location>
        <begin position="169"/>
        <end position="191"/>
    </location>
</feature>
<dbReference type="PROSITE" id="PS50109">
    <property type="entry name" value="HIS_KIN"/>
    <property type="match status" value="1"/>
</dbReference>
<dbReference type="InterPro" id="IPR035965">
    <property type="entry name" value="PAS-like_dom_sf"/>
</dbReference>
<dbReference type="InterPro" id="IPR000014">
    <property type="entry name" value="PAS"/>
</dbReference>
<dbReference type="PRINTS" id="PR00344">
    <property type="entry name" value="BCTRLSENSOR"/>
</dbReference>
<dbReference type="Proteomes" id="UP000032900">
    <property type="component" value="Unassembled WGS sequence"/>
</dbReference>
<keyword evidence="12" id="KW-1185">Reference proteome</keyword>
<feature type="domain" description="PAS" evidence="10">
    <location>
        <begin position="339"/>
        <end position="387"/>
    </location>
</feature>
<evidence type="ECO:0000256" key="3">
    <source>
        <dbReference type="ARBA" id="ARBA00022553"/>
    </source>
</evidence>
<dbReference type="FunFam" id="3.30.565.10:FF:000010">
    <property type="entry name" value="Sensor histidine kinase RcsC"/>
    <property type="match status" value="1"/>
</dbReference>
<keyword evidence="8" id="KW-0472">Membrane</keyword>
<protein>
    <recommendedName>
        <fullName evidence="2">histidine kinase</fullName>
        <ecNumber evidence="2">2.7.13.3</ecNumber>
    </recommendedName>
</protein>
<accession>A0A0E9LX67</accession>
<dbReference type="AlphaFoldDB" id="A0A0E9LX67"/>
<keyword evidence="8" id="KW-0812">Transmembrane</keyword>
<keyword evidence="3" id="KW-0597">Phosphoprotein</keyword>
<keyword evidence="8" id="KW-1133">Transmembrane helix</keyword>
<dbReference type="Gene3D" id="1.10.287.130">
    <property type="match status" value="1"/>
</dbReference>
<evidence type="ECO:0000256" key="2">
    <source>
        <dbReference type="ARBA" id="ARBA00012438"/>
    </source>
</evidence>
<dbReference type="InterPro" id="IPR036890">
    <property type="entry name" value="HATPase_C_sf"/>
</dbReference>
<evidence type="ECO:0000259" key="9">
    <source>
        <dbReference type="PROSITE" id="PS50109"/>
    </source>
</evidence>
<dbReference type="STRING" id="1236989.JCM15548_11956"/>
<comment type="caution">
    <text evidence="11">The sequence shown here is derived from an EMBL/GenBank/DDBJ whole genome shotgun (WGS) entry which is preliminary data.</text>
</comment>
<evidence type="ECO:0000256" key="1">
    <source>
        <dbReference type="ARBA" id="ARBA00000085"/>
    </source>
</evidence>
<dbReference type="Gene3D" id="3.30.450.20">
    <property type="entry name" value="PAS domain"/>
    <property type="match status" value="2"/>
</dbReference>
<dbReference type="GO" id="GO:0006355">
    <property type="term" value="P:regulation of DNA-templated transcription"/>
    <property type="evidence" value="ECO:0007669"/>
    <property type="project" value="InterPro"/>
</dbReference>
<dbReference type="SMART" id="SM00387">
    <property type="entry name" value="HATPase_c"/>
    <property type="match status" value="1"/>
</dbReference>
<evidence type="ECO:0000256" key="6">
    <source>
        <dbReference type="ARBA" id="ARBA00023012"/>
    </source>
</evidence>
<keyword evidence="5" id="KW-0418">Kinase</keyword>
<dbReference type="PROSITE" id="PS50112">
    <property type="entry name" value="PAS"/>
    <property type="match status" value="1"/>
</dbReference>
<dbReference type="InterPro" id="IPR004358">
    <property type="entry name" value="Sig_transdc_His_kin-like_C"/>
</dbReference>
<dbReference type="GO" id="GO:0000155">
    <property type="term" value="F:phosphorelay sensor kinase activity"/>
    <property type="evidence" value="ECO:0007669"/>
    <property type="project" value="InterPro"/>
</dbReference>
<sequence>MKTGSNGSMARWILQHYSEKDKGLDLTKECLEDFLAHIHDKLETSYATGLRGIEFAVRDSLDIKLAFVFQPIDPKDAELPALFFAVVEPQVLLNEAVASSGEAGTFNIKWEEYLEGGVKKEMAQFGSSSAPSRCIVGMDSQHPVFVFGRVFVLNMQPGPAFIATHPPRILYFIIPTVLLFLFLITFIVGAFTTERYRLERVVDERTSELAASEKRFSSLFSSALEGIALHQVVRNEKGQITDYSITDVNPAYRRLVGKPESEVKGQLGSVVYGEGGPPPHLDVFARVVESGEPARFLEFFLPLNRHFDVSVTSVGPDQFATVFNDITEIELATEALKKSEEKYRFLVENQNDLVIKVDRKGQYLYASPSFCRFFGKKESDLLGKVFIPQIDESDVVTSFKALKDLAAPPYQVSFEQKVKSVQGWRWLAWNNSAVMENGQVVGFIGVGREVTKRKRSELALEENQRKLQEQNDEYLALNEEYQTLNEELNQTNSELFDAIEKAQESERLKTAFLQNMSHEIRTPLNAVIGFSEMMSLSGFSDEEKQEFADIVVNNSRQLLSLVDDIMTISTIETQQNKLSESPVHIPSLLRELHAVFANNLKPGVDLEYVFSEDDQQGLTILADEIKLRQIFINLIGNAIKFTHEGSICFGYDLMQEKSIRFFVKDSGIGILPEVKDKIFERFRQAGESIQKKYGGTGLGLAISKGQVDLMGGQIWVESEIGQGSVFYFEIPLKQVRV</sequence>
<feature type="domain" description="Histidine kinase" evidence="9">
    <location>
        <begin position="515"/>
        <end position="734"/>
    </location>
</feature>
<keyword evidence="6" id="KW-0902">Two-component regulatory system</keyword>
<evidence type="ECO:0000256" key="5">
    <source>
        <dbReference type="ARBA" id="ARBA00022777"/>
    </source>
</evidence>
<dbReference type="Pfam" id="PF13188">
    <property type="entry name" value="PAS_8"/>
    <property type="match status" value="1"/>
</dbReference>
<comment type="catalytic activity">
    <reaction evidence="1">
        <text>ATP + protein L-histidine = ADP + protein N-phospho-L-histidine.</text>
        <dbReference type="EC" id="2.7.13.3"/>
    </reaction>
</comment>
<keyword evidence="4" id="KW-0808">Transferase</keyword>
<feature type="coiled-coil region" evidence="7">
    <location>
        <begin position="453"/>
        <end position="505"/>
    </location>
</feature>
<dbReference type="Pfam" id="PF00989">
    <property type="entry name" value="PAS"/>
    <property type="match status" value="1"/>
</dbReference>
<dbReference type="CDD" id="cd00082">
    <property type="entry name" value="HisKA"/>
    <property type="match status" value="1"/>
</dbReference>
<dbReference type="NCBIfam" id="TIGR00229">
    <property type="entry name" value="sensory_box"/>
    <property type="match status" value="1"/>
</dbReference>
<dbReference type="SMART" id="SM00388">
    <property type="entry name" value="HisKA"/>
    <property type="match status" value="1"/>
</dbReference>
<evidence type="ECO:0000313" key="12">
    <source>
        <dbReference type="Proteomes" id="UP000032900"/>
    </source>
</evidence>
<dbReference type="InterPro" id="IPR005467">
    <property type="entry name" value="His_kinase_dom"/>
</dbReference>
<evidence type="ECO:0000259" key="10">
    <source>
        <dbReference type="PROSITE" id="PS50112"/>
    </source>
</evidence>
<evidence type="ECO:0000256" key="8">
    <source>
        <dbReference type="SAM" id="Phobius"/>
    </source>
</evidence>
<dbReference type="PANTHER" id="PTHR43711">
    <property type="entry name" value="TWO-COMPONENT HISTIDINE KINASE"/>
    <property type="match status" value="1"/>
</dbReference>
<dbReference type="CDD" id="cd16922">
    <property type="entry name" value="HATPase_EvgS-ArcB-TorS-like"/>
    <property type="match status" value="1"/>
</dbReference>
<dbReference type="EMBL" id="BAZW01000012">
    <property type="protein sequence ID" value="GAO29736.1"/>
    <property type="molecule type" value="Genomic_DNA"/>
</dbReference>
<dbReference type="CDD" id="cd00130">
    <property type="entry name" value="PAS"/>
    <property type="match status" value="1"/>
</dbReference>
<dbReference type="InterPro" id="IPR003594">
    <property type="entry name" value="HATPase_dom"/>
</dbReference>
<organism evidence="11 12">
    <name type="scientific">Geofilum rubicundum JCM 15548</name>
    <dbReference type="NCBI Taxonomy" id="1236989"/>
    <lineage>
        <taxon>Bacteria</taxon>
        <taxon>Pseudomonadati</taxon>
        <taxon>Bacteroidota</taxon>
        <taxon>Bacteroidia</taxon>
        <taxon>Marinilabiliales</taxon>
        <taxon>Marinilabiliaceae</taxon>
        <taxon>Geofilum</taxon>
    </lineage>
</organism>
<dbReference type="SUPFAM" id="SSF55785">
    <property type="entry name" value="PYP-like sensor domain (PAS domain)"/>
    <property type="match status" value="2"/>
</dbReference>
<dbReference type="InterPro" id="IPR003661">
    <property type="entry name" value="HisK_dim/P_dom"/>
</dbReference>
<name>A0A0E9LX67_9BACT</name>
<dbReference type="InterPro" id="IPR036097">
    <property type="entry name" value="HisK_dim/P_sf"/>
</dbReference>
<evidence type="ECO:0000256" key="7">
    <source>
        <dbReference type="SAM" id="Coils"/>
    </source>
</evidence>
<dbReference type="InterPro" id="IPR050736">
    <property type="entry name" value="Sensor_HK_Regulatory"/>
</dbReference>
<gene>
    <name evidence="11" type="ORF">JCM15548_11956</name>
</gene>
<proteinExistence type="predicted"/>
<dbReference type="SUPFAM" id="SSF47384">
    <property type="entry name" value="Homodimeric domain of signal transducing histidine kinase"/>
    <property type="match status" value="1"/>
</dbReference>
<dbReference type="Pfam" id="PF00512">
    <property type="entry name" value="HisKA"/>
    <property type="match status" value="1"/>
</dbReference>
<evidence type="ECO:0000256" key="4">
    <source>
        <dbReference type="ARBA" id="ARBA00022679"/>
    </source>
</evidence>
<dbReference type="PANTHER" id="PTHR43711:SF31">
    <property type="entry name" value="HISTIDINE KINASE"/>
    <property type="match status" value="1"/>
</dbReference>
<dbReference type="SUPFAM" id="SSF55874">
    <property type="entry name" value="ATPase domain of HSP90 chaperone/DNA topoisomerase II/histidine kinase"/>
    <property type="match status" value="1"/>
</dbReference>
<evidence type="ECO:0000313" key="11">
    <source>
        <dbReference type="EMBL" id="GAO29736.1"/>
    </source>
</evidence>